<name>A0A3G2T7D6_9GAMM</name>
<organism evidence="12 13">
    <name type="scientific">Acinetobacter wuhouensis</name>
    <dbReference type="NCBI Taxonomy" id="1879050"/>
    <lineage>
        <taxon>Bacteria</taxon>
        <taxon>Pseudomonadati</taxon>
        <taxon>Pseudomonadota</taxon>
        <taxon>Gammaproteobacteria</taxon>
        <taxon>Moraxellales</taxon>
        <taxon>Moraxellaceae</taxon>
        <taxon>Acinetobacter</taxon>
    </lineage>
</organism>
<feature type="region of interest" description="Disordered" evidence="9">
    <location>
        <begin position="156"/>
        <end position="192"/>
    </location>
</feature>
<evidence type="ECO:0000256" key="2">
    <source>
        <dbReference type="ARBA" id="ARBA00022448"/>
    </source>
</evidence>
<sequence length="287" mass="31566">MNLRQQFENISWKKTDQLAPVVLFILILALCWKLASIFWWVVAPPQVMQPEQVSLGSQQVQVPNISGFSLFNEVGSNAAADDSIPMQLQGVMVAYPSHASSAVIKVKEVADRYAVGDTLEGTSYQLSEVYWDHVVLSQNGNNSKELRFNKLDSLYQPIPQNADGQNQNSSMSSPSSNPESTPQVPQNSSQNALGQAIDRMNENREQYLKNMGVSTSGGQGYEVTDQTPAALRNKLGLRSGDRILSLNGQAVGQGQSDVQLLEQAKREGKVKIEIKRGDQVMTIQQSL</sequence>
<dbReference type="InterPro" id="IPR001478">
    <property type="entry name" value="PDZ"/>
</dbReference>
<dbReference type="GO" id="GO:0015031">
    <property type="term" value="P:protein transport"/>
    <property type="evidence" value="ECO:0007669"/>
    <property type="project" value="UniProtKB-KW"/>
</dbReference>
<accession>A0A3G2T7D6</accession>
<evidence type="ECO:0000256" key="1">
    <source>
        <dbReference type="ARBA" id="ARBA00004533"/>
    </source>
</evidence>
<dbReference type="PROSITE" id="PS50106">
    <property type="entry name" value="PDZ"/>
    <property type="match status" value="1"/>
</dbReference>
<evidence type="ECO:0000256" key="7">
    <source>
        <dbReference type="ARBA" id="ARBA00022989"/>
    </source>
</evidence>
<comment type="subcellular location">
    <subcellularLocation>
        <location evidence="1">Cell inner membrane</location>
    </subcellularLocation>
</comment>
<feature type="compositionally biased region" description="Low complexity" evidence="9">
    <location>
        <begin position="165"/>
        <end position="183"/>
    </location>
</feature>
<keyword evidence="3" id="KW-1003">Cell membrane</keyword>
<dbReference type="SUPFAM" id="SSF50156">
    <property type="entry name" value="PDZ domain-like"/>
    <property type="match status" value="1"/>
</dbReference>
<keyword evidence="6" id="KW-0653">Protein transport</keyword>
<dbReference type="Proteomes" id="UP000279962">
    <property type="component" value="Chromosome"/>
</dbReference>
<evidence type="ECO:0000256" key="6">
    <source>
        <dbReference type="ARBA" id="ARBA00022927"/>
    </source>
</evidence>
<dbReference type="Gene3D" id="2.30.42.10">
    <property type="match status" value="1"/>
</dbReference>
<evidence type="ECO:0000256" key="3">
    <source>
        <dbReference type="ARBA" id="ARBA00022475"/>
    </source>
</evidence>
<dbReference type="InterPro" id="IPR036034">
    <property type="entry name" value="PDZ_sf"/>
</dbReference>
<dbReference type="Pfam" id="PF11356">
    <property type="entry name" value="T2SSC"/>
    <property type="match status" value="1"/>
</dbReference>
<gene>
    <name evidence="12" type="ORF">CDG68_20735</name>
</gene>
<dbReference type="AlphaFoldDB" id="A0A3G2T7D6"/>
<dbReference type="InterPro" id="IPR024961">
    <property type="entry name" value="T2SS_GspC_N"/>
</dbReference>
<keyword evidence="8 10" id="KW-0472">Membrane</keyword>
<dbReference type="EMBL" id="CP033133">
    <property type="protein sequence ID" value="AYO55915.1"/>
    <property type="molecule type" value="Genomic_DNA"/>
</dbReference>
<evidence type="ECO:0000256" key="10">
    <source>
        <dbReference type="SAM" id="Phobius"/>
    </source>
</evidence>
<evidence type="ECO:0000259" key="11">
    <source>
        <dbReference type="PROSITE" id="PS50106"/>
    </source>
</evidence>
<dbReference type="GO" id="GO:0005886">
    <property type="term" value="C:plasma membrane"/>
    <property type="evidence" value="ECO:0007669"/>
    <property type="project" value="UniProtKB-SubCell"/>
</dbReference>
<evidence type="ECO:0000256" key="8">
    <source>
        <dbReference type="ARBA" id="ARBA00023136"/>
    </source>
</evidence>
<evidence type="ECO:0000313" key="13">
    <source>
        <dbReference type="Proteomes" id="UP000279962"/>
    </source>
</evidence>
<keyword evidence="7 10" id="KW-1133">Transmembrane helix</keyword>
<dbReference type="RefSeq" id="WP_087553915.1">
    <property type="nucleotide sequence ID" value="NZ_CP033133.1"/>
</dbReference>
<evidence type="ECO:0000313" key="12">
    <source>
        <dbReference type="EMBL" id="AYO55915.1"/>
    </source>
</evidence>
<dbReference type="Gene3D" id="2.30.30.830">
    <property type="match status" value="1"/>
</dbReference>
<protein>
    <submittedName>
        <fullName evidence="12">PDZ domain-containing protein</fullName>
    </submittedName>
</protein>
<feature type="transmembrane region" description="Helical" evidence="10">
    <location>
        <begin position="21"/>
        <end position="42"/>
    </location>
</feature>
<dbReference type="Pfam" id="PF13180">
    <property type="entry name" value="PDZ_2"/>
    <property type="match status" value="1"/>
</dbReference>
<evidence type="ECO:0000256" key="9">
    <source>
        <dbReference type="SAM" id="MobiDB-lite"/>
    </source>
</evidence>
<evidence type="ECO:0000256" key="4">
    <source>
        <dbReference type="ARBA" id="ARBA00022519"/>
    </source>
</evidence>
<reference evidence="12 13" key="1">
    <citation type="submission" date="2018-10" db="EMBL/GenBank/DDBJ databases">
        <title>The complete genome of Acinetobacter wuhouensis strain WCHAW010062.</title>
        <authorList>
            <person name="Hu Y."/>
            <person name="Long H."/>
            <person name="Feng Y."/>
            <person name="Zong Z."/>
        </authorList>
    </citation>
    <scope>NUCLEOTIDE SEQUENCE [LARGE SCALE GENOMIC DNA]</scope>
    <source>
        <strain evidence="12 13">WCHAW010062</strain>
    </source>
</reference>
<proteinExistence type="predicted"/>
<keyword evidence="5 10" id="KW-0812">Transmembrane</keyword>
<keyword evidence="2" id="KW-0813">Transport</keyword>
<keyword evidence="4" id="KW-0997">Cell inner membrane</keyword>
<feature type="domain" description="PDZ" evidence="11">
    <location>
        <begin position="196"/>
        <end position="251"/>
    </location>
</feature>
<evidence type="ECO:0000256" key="5">
    <source>
        <dbReference type="ARBA" id="ARBA00022692"/>
    </source>
</evidence>